<evidence type="ECO:0000313" key="3">
    <source>
        <dbReference type="EMBL" id="CAH3023101.1"/>
    </source>
</evidence>
<dbReference type="SUPFAM" id="SSF68906">
    <property type="entry name" value="SAP domain"/>
    <property type="match status" value="1"/>
</dbReference>
<dbReference type="SMART" id="SM00513">
    <property type="entry name" value="SAP"/>
    <property type="match status" value="1"/>
</dbReference>
<evidence type="ECO:0000259" key="2">
    <source>
        <dbReference type="PROSITE" id="PS50800"/>
    </source>
</evidence>
<accession>A0ABN8M8A5</accession>
<evidence type="ECO:0000313" key="4">
    <source>
        <dbReference type="Proteomes" id="UP001159427"/>
    </source>
</evidence>
<feature type="region of interest" description="Disordered" evidence="1">
    <location>
        <begin position="125"/>
        <end position="158"/>
    </location>
</feature>
<dbReference type="EMBL" id="CALNXI010000247">
    <property type="protein sequence ID" value="CAH3023101.1"/>
    <property type="molecule type" value="Genomic_DNA"/>
</dbReference>
<dbReference type="PANTHER" id="PTHR47031:SF3">
    <property type="entry name" value="SAP DOMAIN-CONTAINING PROTEIN"/>
    <property type="match status" value="1"/>
</dbReference>
<comment type="caution">
    <text evidence="3">The sequence shown here is derived from an EMBL/GenBank/DDBJ whole genome shotgun (WGS) entry which is preliminary data.</text>
</comment>
<feature type="domain" description="SAP" evidence="2">
    <location>
        <begin position="81"/>
        <end position="115"/>
    </location>
</feature>
<gene>
    <name evidence="3" type="ORF">PEVE_00018094</name>
</gene>
<dbReference type="Gene3D" id="1.10.720.30">
    <property type="entry name" value="SAP domain"/>
    <property type="match status" value="1"/>
</dbReference>
<dbReference type="Pfam" id="PF02037">
    <property type="entry name" value="SAP"/>
    <property type="match status" value="1"/>
</dbReference>
<dbReference type="InterPro" id="IPR036361">
    <property type="entry name" value="SAP_dom_sf"/>
</dbReference>
<protein>
    <recommendedName>
        <fullName evidence="2">SAP domain-containing protein</fullName>
    </recommendedName>
</protein>
<sequence>MADGHVFLAPNADRFFSRPRLVRTSSLPDLSKVYTDSTLVVANRISNQNMSTSVPDYGSLSSPCELSEMAAIKNALNGRSINSLKVEDLRDELEKRKLSKSGRKTELVKRLKESILTGFGEIQIPRQNVNQPSPRPSAVINLDDTSSSPEQQSHTCDG</sequence>
<feature type="compositionally biased region" description="Polar residues" evidence="1">
    <location>
        <begin position="143"/>
        <end position="158"/>
    </location>
</feature>
<name>A0ABN8M8A5_9CNID</name>
<evidence type="ECO:0000256" key="1">
    <source>
        <dbReference type="SAM" id="MobiDB-lite"/>
    </source>
</evidence>
<proteinExistence type="predicted"/>
<feature type="non-terminal residue" evidence="3">
    <location>
        <position position="158"/>
    </location>
</feature>
<dbReference type="PROSITE" id="PS50800">
    <property type="entry name" value="SAP"/>
    <property type="match status" value="1"/>
</dbReference>
<reference evidence="3 4" key="1">
    <citation type="submission" date="2022-05" db="EMBL/GenBank/DDBJ databases">
        <authorList>
            <consortium name="Genoscope - CEA"/>
            <person name="William W."/>
        </authorList>
    </citation>
    <scope>NUCLEOTIDE SEQUENCE [LARGE SCALE GENOMIC DNA]</scope>
</reference>
<organism evidence="3 4">
    <name type="scientific">Porites evermanni</name>
    <dbReference type="NCBI Taxonomy" id="104178"/>
    <lineage>
        <taxon>Eukaryota</taxon>
        <taxon>Metazoa</taxon>
        <taxon>Cnidaria</taxon>
        <taxon>Anthozoa</taxon>
        <taxon>Hexacorallia</taxon>
        <taxon>Scleractinia</taxon>
        <taxon>Fungiina</taxon>
        <taxon>Poritidae</taxon>
        <taxon>Porites</taxon>
    </lineage>
</organism>
<dbReference type="InterPro" id="IPR003034">
    <property type="entry name" value="SAP_dom"/>
</dbReference>
<dbReference type="PANTHER" id="PTHR47031">
    <property type="entry name" value="SAP DNA-BINDING DOMAIN-CONTAINING PROTEIN"/>
    <property type="match status" value="1"/>
</dbReference>
<keyword evidence="4" id="KW-1185">Reference proteome</keyword>
<dbReference type="Proteomes" id="UP001159427">
    <property type="component" value="Unassembled WGS sequence"/>
</dbReference>